<feature type="domain" description="Transposase IS200-like" evidence="1">
    <location>
        <begin position="11"/>
        <end position="97"/>
    </location>
</feature>
<dbReference type="GO" id="GO:0006313">
    <property type="term" value="P:DNA transposition"/>
    <property type="evidence" value="ECO:0007669"/>
    <property type="project" value="InterPro"/>
</dbReference>
<dbReference type="EMBL" id="CAJHIR010000055">
    <property type="protein sequence ID" value="CAD6494509.1"/>
    <property type="molecule type" value="Genomic_DNA"/>
</dbReference>
<proteinExistence type="predicted"/>
<evidence type="ECO:0000313" key="3">
    <source>
        <dbReference type="Proteomes" id="UP000612009"/>
    </source>
</evidence>
<dbReference type="InterPro" id="IPR002686">
    <property type="entry name" value="Transposase_17"/>
</dbReference>
<dbReference type="PANTHER" id="PTHR33360">
    <property type="entry name" value="TRANSPOSASE FOR INSERTION SEQUENCE ELEMENT IS200"/>
    <property type="match status" value="1"/>
</dbReference>
<protein>
    <submittedName>
        <fullName evidence="2">Transposase IS200 like protein</fullName>
    </submittedName>
</protein>
<gene>
    <name evidence="2" type="ORF">LAKADJCE_00798</name>
</gene>
<dbReference type="SUPFAM" id="SSF143422">
    <property type="entry name" value="Transposase IS200-like"/>
    <property type="match status" value="1"/>
</dbReference>
<accession>A0A811TGB2</accession>
<evidence type="ECO:0000313" key="2">
    <source>
        <dbReference type="EMBL" id="CAD6494509.1"/>
    </source>
</evidence>
<dbReference type="GO" id="GO:0004803">
    <property type="term" value="F:transposase activity"/>
    <property type="evidence" value="ECO:0007669"/>
    <property type="project" value="InterPro"/>
</dbReference>
<dbReference type="NCBIfam" id="NF033573">
    <property type="entry name" value="transpos_IS200"/>
    <property type="match status" value="1"/>
</dbReference>
<dbReference type="Pfam" id="PF01797">
    <property type="entry name" value="Y1_Tnp"/>
    <property type="match status" value="1"/>
</dbReference>
<name>A0A811TGB2_9EURY</name>
<dbReference type="Proteomes" id="UP000612009">
    <property type="component" value="Unassembled WGS sequence"/>
</dbReference>
<dbReference type="AlphaFoldDB" id="A0A811TGB2"/>
<dbReference type="Gene3D" id="3.30.70.1290">
    <property type="entry name" value="Transposase IS200-like"/>
    <property type="match status" value="1"/>
</dbReference>
<reference evidence="2" key="1">
    <citation type="submission" date="2020-10" db="EMBL/GenBank/DDBJ databases">
        <authorList>
            <person name="Hahn C.J."/>
            <person name="Laso-Perez R."/>
            <person name="Vulcano F."/>
            <person name="Vaziourakis K.-M."/>
            <person name="Stokke R."/>
            <person name="Steen I.H."/>
            <person name="Teske A."/>
            <person name="Boetius A."/>
            <person name="Liebeke M."/>
            <person name="Amann R."/>
            <person name="Knittel K."/>
        </authorList>
    </citation>
    <scope>NUCLEOTIDE SEQUENCE</scope>
    <source>
        <strain evidence="2">Gfbio:e3339647-f889-4370-9287-4fb5cb688e4c:AG392J18_GoMArc1</strain>
    </source>
</reference>
<dbReference type="SMART" id="SM01321">
    <property type="entry name" value="Y1_Tnp"/>
    <property type="match status" value="1"/>
</dbReference>
<comment type="caution">
    <text evidence="2">The sequence shown here is derived from an EMBL/GenBank/DDBJ whole genome shotgun (WGS) entry which is preliminary data.</text>
</comment>
<dbReference type="GO" id="GO:0003677">
    <property type="term" value="F:DNA binding"/>
    <property type="evidence" value="ECO:0007669"/>
    <property type="project" value="InterPro"/>
</dbReference>
<sequence>MVELKHANHCVHKIRYHMVLCIKYRKKLLYGTDRIEFFKEICTGIGKRYWFEFDALGTDGDHVHVFVGAAPKYAPSKVMQIIIVKHLPFRTFECVAQIY</sequence>
<organism evidence="2 3">
    <name type="scientific">Candidatus Argoarchaeum ethanivorans</name>
    <dbReference type="NCBI Taxonomy" id="2608793"/>
    <lineage>
        <taxon>Archaea</taxon>
        <taxon>Methanobacteriati</taxon>
        <taxon>Methanobacteriota</taxon>
        <taxon>Stenosarchaea group</taxon>
        <taxon>Methanomicrobia</taxon>
        <taxon>Methanosarcinales</taxon>
        <taxon>Methanosarcinales incertae sedis</taxon>
        <taxon>GOM Arc I cluster</taxon>
        <taxon>Candidatus Argoarchaeum</taxon>
    </lineage>
</organism>
<evidence type="ECO:0000259" key="1">
    <source>
        <dbReference type="SMART" id="SM01321"/>
    </source>
</evidence>
<dbReference type="InterPro" id="IPR036515">
    <property type="entry name" value="Transposase_17_sf"/>
</dbReference>